<proteinExistence type="predicted"/>
<keyword evidence="8" id="KW-1185">Reference proteome</keyword>
<comment type="caution">
    <text evidence="7">The sequence shown here is derived from an EMBL/GenBank/DDBJ whole genome shotgun (WGS) entry which is preliminary data.</text>
</comment>
<dbReference type="PANTHER" id="PTHR35803:SF1">
    <property type="entry name" value="GLUCAN 1,4-ALPHA-GLUCOSIDASE SUSB"/>
    <property type="match status" value="1"/>
</dbReference>
<dbReference type="Proteomes" id="UP000605676">
    <property type="component" value="Unassembled WGS sequence"/>
</dbReference>
<comment type="cofactor">
    <cofactor evidence="1">
        <name>Ca(2+)</name>
        <dbReference type="ChEBI" id="CHEBI:29108"/>
    </cofactor>
</comment>
<evidence type="ECO:0000259" key="6">
    <source>
        <dbReference type="Pfam" id="PF14509"/>
    </source>
</evidence>
<dbReference type="RefSeq" id="WP_200465376.1">
    <property type="nucleotide sequence ID" value="NZ_JAENRR010000028.1"/>
</dbReference>
<dbReference type="InterPro" id="IPR029483">
    <property type="entry name" value="GH97_C"/>
</dbReference>
<evidence type="ECO:0000256" key="3">
    <source>
        <dbReference type="ARBA" id="ARBA00022837"/>
    </source>
</evidence>
<dbReference type="InterPro" id="IPR014718">
    <property type="entry name" value="GH-type_carb-bd"/>
</dbReference>
<evidence type="ECO:0000256" key="1">
    <source>
        <dbReference type="ARBA" id="ARBA00001913"/>
    </source>
</evidence>
<evidence type="ECO:0000313" key="8">
    <source>
        <dbReference type="Proteomes" id="UP000605676"/>
    </source>
</evidence>
<gene>
    <name evidence="7" type="ORF">JIV24_12450</name>
</gene>
<sequence length="668" mass="75207">MRLSILLLCILALIGCKQNKLLQSPDGEIHATIQLTNGKLSYQVMKDTELVIQSSALGFNLKEHGALVDGFTLIDRERTEMNESWTAVWGPEKKNVNRYNQAKLELKHEESGIYMNVVFRAFNDGVAFRYEFPKQDGLEEFTITDELSEFAIVGNPKSWWIMADFDSYEKLYYETPVSEAQWVNTPITMRTNSGLHVSLHEAALTNYSGMTLKLKDGGKINTFVSELVPWADGSKVKTKAGMHTPWRTITISNSAAQLVESNMIVNLNEPCKIEDTSWIEPMKYMGIWWGMHIGTETWVEGDKHGATTENTMRYIDFAADNNIQGLVVEGWNAGWDKWGAKDAFDHVTPAADYDLEKVAAYAKEKGVELIMHHETGGDAVGYEALMDSAYSLCQHLDIKALKTGYAGGIYPRGEYHHGQYMVEHYQKVVETAAQYGIMINAHEPIKPTGKRRTWPNMMTREGVRGMEWNAWSDGNPPSHTVTIPFTRMLGGPVDYTPGTFDLMLKNFADERVSWNTDDISKTRTHTTLAKQLALFVILYSPMQMASDVVNNYINHPAFAFIANADIDFDETRVLNGEVGQYITTARRTGNNWLIGSATNEKARDINIKLDFLEQNKAYEATIYADKEGSDWQNNPEQYTISKQTVKHGDKLSMKLAAGGGQAISIIMK</sequence>
<evidence type="ECO:0000259" key="5">
    <source>
        <dbReference type="Pfam" id="PF14508"/>
    </source>
</evidence>
<dbReference type="InterPro" id="IPR029486">
    <property type="entry name" value="GH97_N"/>
</dbReference>
<dbReference type="Pfam" id="PF10566">
    <property type="entry name" value="Glyco_hydro_97"/>
    <property type="match status" value="1"/>
</dbReference>
<keyword evidence="3" id="KW-0106">Calcium</keyword>
<feature type="domain" description="Glycosyl-hydrolase 97 C-terminal oligomerisation" evidence="6">
    <location>
        <begin position="567"/>
        <end position="665"/>
    </location>
</feature>
<dbReference type="InterPro" id="IPR017853">
    <property type="entry name" value="GH"/>
</dbReference>
<dbReference type="Pfam" id="PF14508">
    <property type="entry name" value="GH97_N"/>
    <property type="match status" value="1"/>
</dbReference>
<evidence type="ECO:0000256" key="2">
    <source>
        <dbReference type="ARBA" id="ARBA00011245"/>
    </source>
</evidence>
<name>A0ABS1HKE3_9BACT</name>
<dbReference type="GO" id="GO:0016787">
    <property type="term" value="F:hydrolase activity"/>
    <property type="evidence" value="ECO:0007669"/>
    <property type="project" value="UniProtKB-KW"/>
</dbReference>
<reference evidence="7 8" key="1">
    <citation type="submission" date="2021-01" db="EMBL/GenBank/DDBJ databases">
        <title>Carboxyliciviraga sp.nov., isolated from coastal sediments.</title>
        <authorList>
            <person name="Lu D."/>
            <person name="Zhang T."/>
        </authorList>
    </citation>
    <scope>NUCLEOTIDE SEQUENCE [LARGE SCALE GENOMIC DNA]</scope>
    <source>
        <strain evidence="7 8">N1Y132</strain>
    </source>
</reference>
<dbReference type="PROSITE" id="PS51257">
    <property type="entry name" value="PROKAR_LIPOPROTEIN"/>
    <property type="match status" value="1"/>
</dbReference>
<feature type="domain" description="Glycosyl-hydrolase 97 catalytic" evidence="4">
    <location>
        <begin position="288"/>
        <end position="463"/>
    </location>
</feature>
<comment type="subunit">
    <text evidence="2">Monomer.</text>
</comment>
<dbReference type="Pfam" id="PF14509">
    <property type="entry name" value="GH97_C"/>
    <property type="match status" value="1"/>
</dbReference>
<dbReference type="Gene3D" id="3.20.20.70">
    <property type="entry name" value="Aldolase class I"/>
    <property type="match status" value="1"/>
</dbReference>
<dbReference type="InterPro" id="IPR013785">
    <property type="entry name" value="Aldolase_TIM"/>
</dbReference>
<feature type="domain" description="Glycosyl-hydrolase 97 N-terminal" evidence="5">
    <location>
        <begin position="22"/>
        <end position="270"/>
    </location>
</feature>
<dbReference type="Gene3D" id="2.70.98.10">
    <property type="match status" value="1"/>
</dbReference>
<organism evidence="7 8">
    <name type="scientific">Carboxylicivirga marina</name>
    <dbReference type="NCBI Taxonomy" id="2800988"/>
    <lineage>
        <taxon>Bacteria</taxon>
        <taxon>Pseudomonadati</taxon>
        <taxon>Bacteroidota</taxon>
        <taxon>Bacteroidia</taxon>
        <taxon>Marinilabiliales</taxon>
        <taxon>Marinilabiliaceae</taxon>
        <taxon>Carboxylicivirga</taxon>
    </lineage>
</organism>
<accession>A0ABS1HKE3</accession>
<dbReference type="EMBL" id="JAENRR010000028">
    <property type="protein sequence ID" value="MBK3518147.1"/>
    <property type="molecule type" value="Genomic_DNA"/>
</dbReference>
<dbReference type="SUPFAM" id="SSF51445">
    <property type="entry name" value="(Trans)glycosidases"/>
    <property type="match status" value="1"/>
</dbReference>
<evidence type="ECO:0000313" key="7">
    <source>
        <dbReference type="EMBL" id="MBK3518147.1"/>
    </source>
</evidence>
<keyword evidence="7" id="KW-0378">Hydrolase</keyword>
<evidence type="ECO:0000259" key="4">
    <source>
        <dbReference type="Pfam" id="PF10566"/>
    </source>
</evidence>
<dbReference type="InterPro" id="IPR019563">
    <property type="entry name" value="GH97_catalytic"/>
</dbReference>
<dbReference type="InterPro" id="IPR052720">
    <property type="entry name" value="Glycosyl_hydrolase_97"/>
</dbReference>
<protein>
    <submittedName>
        <fullName evidence="7">Glycoside hydrolase family 97 protein</fullName>
    </submittedName>
</protein>
<dbReference type="PANTHER" id="PTHR35803">
    <property type="entry name" value="GLUCAN 1,4-ALPHA-GLUCOSIDASE SUSB-RELATED"/>
    <property type="match status" value="1"/>
</dbReference>